<organism evidence="1 2">
    <name type="scientific">Amanita muscaria (strain Koide BX008)</name>
    <dbReference type="NCBI Taxonomy" id="946122"/>
    <lineage>
        <taxon>Eukaryota</taxon>
        <taxon>Fungi</taxon>
        <taxon>Dikarya</taxon>
        <taxon>Basidiomycota</taxon>
        <taxon>Agaricomycotina</taxon>
        <taxon>Agaricomycetes</taxon>
        <taxon>Agaricomycetidae</taxon>
        <taxon>Agaricales</taxon>
        <taxon>Pluteineae</taxon>
        <taxon>Amanitaceae</taxon>
        <taxon>Amanita</taxon>
    </lineage>
</organism>
<dbReference type="Proteomes" id="UP000054549">
    <property type="component" value="Unassembled WGS sequence"/>
</dbReference>
<gene>
    <name evidence="1" type="ORF">M378DRAFT_171968</name>
</gene>
<proteinExistence type="predicted"/>
<evidence type="ECO:0000313" key="2">
    <source>
        <dbReference type="Proteomes" id="UP000054549"/>
    </source>
</evidence>
<protein>
    <submittedName>
        <fullName evidence="1">Uncharacterized protein</fullName>
    </submittedName>
</protein>
<name>A0A0C2S3J1_AMAMK</name>
<evidence type="ECO:0000313" key="1">
    <source>
        <dbReference type="EMBL" id="KIL57235.1"/>
    </source>
</evidence>
<dbReference type="AlphaFoldDB" id="A0A0C2S3J1"/>
<reference evidence="1 2" key="1">
    <citation type="submission" date="2014-04" db="EMBL/GenBank/DDBJ databases">
        <title>Evolutionary Origins and Diversification of the Mycorrhizal Mutualists.</title>
        <authorList>
            <consortium name="DOE Joint Genome Institute"/>
            <consortium name="Mycorrhizal Genomics Consortium"/>
            <person name="Kohler A."/>
            <person name="Kuo A."/>
            <person name="Nagy L.G."/>
            <person name="Floudas D."/>
            <person name="Copeland A."/>
            <person name="Barry K.W."/>
            <person name="Cichocki N."/>
            <person name="Veneault-Fourrey C."/>
            <person name="LaButti K."/>
            <person name="Lindquist E.A."/>
            <person name="Lipzen A."/>
            <person name="Lundell T."/>
            <person name="Morin E."/>
            <person name="Murat C."/>
            <person name="Riley R."/>
            <person name="Ohm R."/>
            <person name="Sun H."/>
            <person name="Tunlid A."/>
            <person name="Henrissat B."/>
            <person name="Grigoriev I.V."/>
            <person name="Hibbett D.S."/>
            <person name="Martin F."/>
        </authorList>
    </citation>
    <scope>NUCLEOTIDE SEQUENCE [LARGE SCALE GENOMIC DNA]</scope>
    <source>
        <strain evidence="1 2">Koide BX008</strain>
    </source>
</reference>
<dbReference type="EMBL" id="KN818377">
    <property type="protein sequence ID" value="KIL57235.1"/>
    <property type="molecule type" value="Genomic_DNA"/>
</dbReference>
<accession>A0A0C2S3J1</accession>
<keyword evidence="2" id="KW-1185">Reference proteome</keyword>
<dbReference type="InParanoid" id="A0A0C2S3J1"/>
<dbReference type="HOGENOM" id="CLU_3068130_0_0_1"/>
<sequence>MMQVFEQSANPKILGYVYGMLSRSSVTSPYVRTRTHAISPFVSYFWDIGIAIG</sequence>